<name>A0A7R9L533_9ACAR</name>
<dbReference type="Proteomes" id="UP000759131">
    <property type="component" value="Unassembled WGS sequence"/>
</dbReference>
<dbReference type="InterPro" id="IPR006012">
    <property type="entry name" value="Syntaxin/epimorphin_CS"/>
</dbReference>
<dbReference type="PANTHER" id="PTHR19957">
    <property type="entry name" value="SYNTAXIN"/>
    <property type="match status" value="1"/>
</dbReference>
<keyword evidence="4" id="KW-1133">Transmembrane helix</keyword>
<evidence type="ECO:0000256" key="3">
    <source>
        <dbReference type="SAM" id="Coils"/>
    </source>
</evidence>
<dbReference type="GO" id="GO:0031201">
    <property type="term" value="C:SNARE complex"/>
    <property type="evidence" value="ECO:0007669"/>
    <property type="project" value="TreeGrafter"/>
</dbReference>
<dbReference type="PANTHER" id="PTHR19957:SF411">
    <property type="entry name" value="LD23667P"/>
    <property type="match status" value="1"/>
</dbReference>
<comment type="similarity">
    <text evidence="2">Belongs to the syntaxin family.</text>
</comment>
<dbReference type="SUPFAM" id="SSF47661">
    <property type="entry name" value="t-snare proteins"/>
    <property type="match status" value="1"/>
</dbReference>
<keyword evidence="4" id="KW-0812">Transmembrane</keyword>
<dbReference type="Pfam" id="PF05739">
    <property type="entry name" value="SNARE"/>
    <property type="match status" value="1"/>
</dbReference>
<dbReference type="GO" id="GO:0048278">
    <property type="term" value="P:vesicle docking"/>
    <property type="evidence" value="ECO:0007669"/>
    <property type="project" value="TreeGrafter"/>
</dbReference>
<dbReference type="GO" id="GO:0008021">
    <property type="term" value="C:synaptic vesicle"/>
    <property type="evidence" value="ECO:0007669"/>
    <property type="project" value="TreeGrafter"/>
</dbReference>
<dbReference type="GO" id="GO:0006886">
    <property type="term" value="P:intracellular protein transport"/>
    <property type="evidence" value="ECO:0007669"/>
    <property type="project" value="InterPro"/>
</dbReference>
<dbReference type="PROSITE" id="PS50192">
    <property type="entry name" value="T_SNARE"/>
    <property type="match status" value="1"/>
</dbReference>
<dbReference type="SMART" id="SM00397">
    <property type="entry name" value="t_SNARE"/>
    <property type="match status" value="1"/>
</dbReference>
<dbReference type="InterPro" id="IPR010989">
    <property type="entry name" value="SNARE"/>
</dbReference>
<feature type="transmembrane region" description="Helical" evidence="4">
    <location>
        <begin position="225"/>
        <end position="246"/>
    </location>
</feature>
<dbReference type="EMBL" id="OC870549">
    <property type="protein sequence ID" value="CAD7635074.1"/>
    <property type="molecule type" value="Genomic_DNA"/>
</dbReference>
<dbReference type="OrthoDB" id="6433191at2759"/>
<reference evidence="6" key="1">
    <citation type="submission" date="2020-11" db="EMBL/GenBank/DDBJ databases">
        <authorList>
            <person name="Tran Van P."/>
        </authorList>
    </citation>
    <scope>NUCLEOTIDE SEQUENCE</scope>
</reference>
<dbReference type="InterPro" id="IPR000727">
    <property type="entry name" value="T_SNARE_dom"/>
</dbReference>
<evidence type="ECO:0000256" key="2">
    <source>
        <dbReference type="ARBA" id="ARBA00009063"/>
    </source>
</evidence>
<keyword evidence="3" id="KW-0175">Coiled coil</keyword>
<dbReference type="InterPro" id="IPR045242">
    <property type="entry name" value="Syntaxin"/>
</dbReference>
<dbReference type="EMBL" id="CAJPIZ010015974">
    <property type="protein sequence ID" value="CAG2115504.1"/>
    <property type="molecule type" value="Genomic_DNA"/>
</dbReference>
<gene>
    <name evidence="6" type="ORF">OSB1V03_LOCUS15466</name>
</gene>
<dbReference type="GO" id="GO:0006906">
    <property type="term" value="P:vesicle fusion"/>
    <property type="evidence" value="ECO:0007669"/>
    <property type="project" value="TreeGrafter"/>
</dbReference>
<evidence type="ECO:0000313" key="7">
    <source>
        <dbReference type="Proteomes" id="UP000759131"/>
    </source>
</evidence>
<evidence type="ECO:0000313" key="6">
    <source>
        <dbReference type="EMBL" id="CAD7635074.1"/>
    </source>
</evidence>
<feature type="domain" description="T-SNARE coiled-coil homology" evidence="5">
    <location>
        <begin position="151"/>
        <end position="213"/>
    </location>
</feature>
<evidence type="ECO:0000259" key="5">
    <source>
        <dbReference type="PROSITE" id="PS50192"/>
    </source>
</evidence>
<feature type="non-terminal residue" evidence="6">
    <location>
        <position position="1"/>
    </location>
</feature>
<protein>
    <recommendedName>
        <fullName evidence="5">t-SNARE coiled-coil homology domain-containing protein</fullName>
    </recommendedName>
</protein>
<evidence type="ECO:0000256" key="1">
    <source>
        <dbReference type="ARBA" id="ARBA00004211"/>
    </source>
</evidence>
<dbReference type="GO" id="GO:0000149">
    <property type="term" value="F:SNARE binding"/>
    <property type="evidence" value="ECO:0007669"/>
    <property type="project" value="TreeGrafter"/>
</dbReference>
<sequence>WFVVSIGFRRSPWVERSNLSSDSLAITSPEIVSQLSSLQKLVNQLGSSEDTISFRNQFIELNRQKERKILCERIRSDFLDILNKFQETQRIAAQRVKEFTVKHTKHERNASNPIFGTEEFDFESTTLSFKEETFGPTQTQMVEMENERNNLELAQQQHESVKRLESDIQDVNQIFQELAKMVYEQQEVVDHIETNVVSAQIQVEGGNQQLRTAAEYQRKARKKRLWIIIIFVIILVILTLIIYFSVKK</sequence>
<dbReference type="Gene3D" id="1.20.5.110">
    <property type="match status" value="1"/>
</dbReference>
<feature type="coiled-coil region" evidence="3">
    <location>
        <begin position="141"/>
        <end position="181"/>
    </location>
</feature>
<keyword evidence="7" id="KW-1185">Reference proteome</keyword>
<dbReference type="PROSITE" id="PS00914">
    <property type="entry name" value="SYNTAXIN"/>
    <property type="match status" value="1"/>
</dbReference>
<dbReference type="GO" id="GO:0005484">
    <property type="term" value="F:SNAP receptor activity"/>
    <property type="evidence" value="ECO:0007669"/>
    <property type="project" value="InterPro"/>
</dbReference>
<comment type="subcellular location">
    <subcellularLocation>
        <location evidence="1">Membrane</location>
        <topology evidence="1">Single-pass type IV membrane protein</topology>
    </subcellularLocation>
</comment>
<keyword evidence="4" id="KW-0472">Membrane</keyword>
<organism evidence="6">
    <name type="scientific">Medioppia subpectinata</name>
    <dbReference type="NCBI Taxonomy" id="1979941"/>
    <lineage>
        <taxon>Eukaryota</taxon>
        <taxon>Metazoa</taxon>
        <taxon>Ecdysozoa</taxon>
        <taxon>Arthropoda</taxon>
        <taxon>Chelicerata</taxon>
        <taxon>Arachnida</taxon>
        <taxon>Acari</taxon>
        <taxon>Acariformes</taxon>
        <taxon>Sarcoptiformes</taxon>
        <taxon>Oribatida</taxon>
        <taxon>Brachypylina</taxon>
        <taxon>Oppioidea</taxon>
        <taxon>Oppiidae</taxon>
        <taxon>Medioppia</taxon>
    </lineage>
</organism>
<accession>A0A7R9L533</accession>
<dbReference type="AlphaFoldDB" id="A0A7R9L533"/>
<evidence type="ECO:0000256" key="4">
    <source>
        <dbReference type="SAM" id="Phobius"/>
    </source>
</evidence>
<proteinExistence type="inferred from homology"/>